<evidence type="ECO:0000259" key="3">
    <source>
        <dbReference type="PROSITE" id="PS50110"/>
    </source>
</evidence>
<dbReference type="PANTHER" id="PTHR44591">
    <property type="entry name" value="STRESS RESPONSE REGULATOR PROTEIN 1"/>
    <property type="match status" value="1"/>
</dbReference>
<accession>A0A1M6K644</accession>
<dbReference type="Proteomes" id="UP000184474">
    <property type="component" value="Unassembled WGS sequence"/>
</dbReference>
<dbReference type="SMART" id="SM00448">
    <property type="entry name" value="REC"/>
    <property type="match status" value="1"/>
</dbReference>
<dbReference type="Gene3D" id="3.40.50.2300">
    <property type="match status" value="1"/>
</dbReference>
<dbReference type="Pfam" id="PF00072">
    <property type="entry name" value="Response_reg"/>
    <property type="match status" value="1"/>
</dbReference>
<dbReference type="InterPro" id="IPR011006">
    <property type="entry name" value="CheY-like_superfamily"/>
</dbReference>
<feature type="modified residue" description="4-aspartylphosphate" evidence="2">
    <location>
        <position position="66"/>
    </location>
</feature>
<proteinExistence type="predicted"/>
<dbReference type="EMBL" id="FRAA01000001">
    <property type="protein sequence ID" value="SHJ54395.1"/>
    <property type="molecule type" value="Genomic_DNA"/>
</dbReference>
<dbReference type="PANTHER" id="PTHR44591:SF19">
    <property type="entry name" value="TWO-COMPONENT RESPONSE REGULATOR-RELATED"/>
    <property type="match status" value="1"/>
</dbReference>
<dbReference type="InterPro" id="IPR050595">
    <property type="entry name" value="Bact_response_regulator"/>
</dbReference>
<organism evidence="4 5">
    <name type="scientific">Reichenbachiella agariperforans</name>
    <dbReference type="NCBI Taxonomy" id="156994"/>
    <lineage>
        <taxon>Bacteria</taxon>
        <taxon>Pseudomonadati</taxon>
        <taxon>Bacteroidota</taxon>
        <taxon>Cytophagia</taxon>
        <taxon>Cytophagales</taxon>
        <taxon>Reichenbachiellaceae</taxon>
        <taxon>Reichenbachiella</taxon>
    </lineage>
</organism>
<dbReference type="CDD" id="cd17569">
    <property type="entry name" value="REC_HupR-like"/>
    <property type="match status" value="1"/>
</dbReference>
<name>A0A1M6K644_REIAG</name>
<dbReference type="STRING" id="156994.SAMN04488028_101455"/>
<evidence type="ECO:0000313" key="5">
    <source>
        <dbReference type="Proteomes" id="UP000184474"/>
    </source>
</evidence>
<evidence type="ECO:0000256" key="1">
    <source>
        <dbReference type="ARBA" id="ARBA00022553"/>
    </source>
</evidence>
<protein>
    <submittedName>
        <fullName evidence="4">Response regulator receiver domain-containing protein</fullName>
    </submittedName>
</protein>
<dbReference type="InterPro" id="IPR001789">
    <property type="entry name" value="Sig_transdc_resp-reg_receiver"/>
</dbReference>
<evidence type="ECO:0000256" key="2">
    <source>
        <dbReference type="PROSITE-ProRule" id="PRU00169"/>
    </source>
</evidence>
<dbReference type="RefSeq" id="WP_073119046.1">
    <property type="nucleotide sequence ID" value="NZ_FRAA01000001.1"/>
</dbReference>
<feature type="domain" description="Response regulatory" evidence="3">
    <location>
        <begin position="18"/>
        <end position="132"/>
    </location>
</feature>
<sequence length="380" mass="42967">MELILQRPQKKEAVKKYTVLYVDDEPVNLRIFQHAFKRDYNVLTVDNGMEALEMLKEQKVDLVITDQQMPRMSGVDLLAQVVPKYPDIVRMIMTGFSDIGAIIRAVNEFGLDKYLVKPWDRDQLKAEFDKALKKREEEAVKPKGDDIADSVIRLNNTILPSSEDLKALIDDSFIIYDNNVENPYGFWFGEKNQKTTVAFFNANEAKGLSIALKSYVSMVLSEIVYKGTEVETSLILKQVLSRVKTKFADAADLLPSFDLSIAILDTQNKTVEYSGVNQSIYYFDDNQKLKMLSGDKETFNLVDNGIPDVKTLEVSGVTEVYFISKNMVNQIIPSNNSSTEGVSFLQFMRGMIGKKMSEQSVLITEQLTGDKAKCMLGIHL</sequence>
<dbReference type="SUPFAM" id="SSF52172">
    <property type="entry name" value="CheY-like"/>
    <property type="match status" value="1"/>
</dbReference>
<dbReference type="PROSITE" id="PS50110">
    <property type="entry name" value="RESPONSE_REGULATORY"/>
    <property type="match status" value="1"/>
</dbReference>
<evidence type="ECO:0000313" key="4">
    <source>
        <dbReference type="EMBL" id="SHJ54395.1"/>
    </source>
</evidence>
<dbReference type="GO" id="GO:0000160">
    <property type="term" value="P:phosphorelay signal transduction system"/>
    <property type="evidence" value="ECO:0007669"/>
    <property type="project" value="InterPro"/>
</dbReference>
<dbReference type="AlphaFoldDB" id="A0A1M6K644"/>
<keyword evidence="1 2" id="KW-0597">Phosphoprotein</keyword>
<gene>
    <name evidence="4" type="ORF">SAMN04488028_101455</name>
</gene>
<reference evidence="5" key="1">
    <citation type="submission" date="2016-11" db="EMBL/GenBank/DDBJ databases">
        <authorList>
            <person name="Varghese N."/>
            <person name="Submissions S."/>
        </authorList>
    </citation>
    <scope>NUCLEOTIDE SEQUENCE [LARGE SCALE GENOMIC DNA]</scope>
    <source>
        <strain evidence="5">DSM 26134</strain>
    </source>
</reference>
<keyword evidence="5" id="KW-1185">Reference proteome</keyword>